<dbReference type="Pfam" id="PF00013">
    <property type="entry name" value="KH_1"/>
    <property type="match status" value="5"/>
</dbReference>
<keyword evidence="11 14" id="KW-0539">Nucleus</keyword>
<dbReference type="SMART" id="SM00322">
    <property type="entry name" value="KH"/>
    <property type="match status" value="5"/>
</dbReference>
<keyword evidence="8" id="KW-0238">DNA-binding</keyword>
<feature type="compositionally biased region" description="Polar residues" evidence="15">
    <location>
        <begin position="1020"/>
        <end position="1030"/>
    </location>
</feature>
<evidence type="ECO:0000259" key="17">
    <source>
        <dbReference type="PROSITE" id="PS51017"/>
    </source>
</evidence>
<keyword evidence="7" id="KW-0805">Transcription regulation</keyword>
<evidence type="ECO:0000256" key="6">
    <source>
        <dbReference type="ARBA" id="ARBA00022833"/>
    </source>
</evidence>
<dbReference type="PROSITE" id="PS51320">
    <property type="entry name" value="TIFY"/>
    <property type="match status" value="1"/>
</dbReference>
<dbReference type="PANTHER" id="PTHR46125:SF24">
    <property type="entry name" value="GATA TRANSCRIPTION FACTOR 18"/>
    <property type="match status" value="1"/>
</dbReference>
<dbReference type="Gene3D" id="3.30.50.10">
    <property type="entry name" value="Erythroid Transcription Factor GATA-1, subunit A"/>
    <property type="match status" value="1"/>
</dbReference>
<feature type="compositionally biased region" description="Low complexity" evidence="15">
    <location>
        <begin position="1006"/>
        <end position="1019"/>
    </location>
</feature>
<dbReference type="PROSITE" id="PS50084">
    <property type="entry name" value="KH_TYPE_1"/>
    <property type="match status" value="5"/>
</dbReference>
<feature type="region of interest" description="Disordered" evidence="15">
    <location>
        <begin position="1"/>
        <end position="32"/>
    </location>
</feature>
<evidence type="ECO:0000256" key="12">
    <source>
        <dbReference type="PROSITE-ProRule" id="PRU00094"/>
    </source>
</evidence>
<dbReference type="CDD" id="cd22462">
    <property type="entry name" value="KH-I_HEN4_like_rpt5"/>
    <property type="match status" value="1"/>
</dbReference>
<reference evidence="20" key="1">
    <citation type="submission" date="2014-09" db="EMBL/GenBank/DDBJ databases">
        <authorList>
            <person name="Mudge J."/>
            <person name="Ramaraj T."/>
            <person name="Lindquist I.E."/>
            <person name="Bharti A.K."/>
            <person name="Sundararajan A."/>
            <person name="Cameron C.T."/>
            <person name="Woodward J.E."/>
            <person name="May G.D."/>
            <person name="Brubaker C."/>
            <person name="Broadhvest J."/>
            <person name="Wilkins T.A."/>
        </authorList>
    </citation>
    <scope>NUCLEOTIDE SEQUENCE</scope>
    <source>
        <strain evidence="20">cv. AKA8401</strain>
    </source>
</reference>
<dbReference type="GO" id="GO:0005634">
    <property type="term" value="C:nucleus"/>
    <property type="evidence" value="ECO:0007669"/>
    <property type="project" value="UniProtKB-SubCell"/>
</dbReference>
<dbReference type="GO" id="GO:0003723">
    <property type="term" value="F:RNA binding"/>
    <property type="evidence" value="ECO:0007669"/>
    <property type="project" value="UniProtKB-UniRule"/>
</dbReference>
<feature type="domain" description="CCT" evidence="17">
    <location>
        <begin position="867"/>
        <end position="909"/>
    </location>
</feature>
<evidence type="ECO:0000313" key="20">
    <source>
        <dbReference type="Proteomes" id="UP000032142"/>
    </source>
</evidence>
<keyword evidence="10" id="KW-0804">Transcription</keyword>
<organism evidence="19 20">
    <name type="scientific">Gossypium arboreum</name>
    <name type="common">Tree cotton</name>
    <name type="synonym">Gossypium nanking</name>
    <dbReference type="NCBI Taxonomy" id="29729"/>
    <lineage>
        <taxon>Eukaryota</taxon>
        <taxon>Viridiplantae</taxon>
        <taxon>Streptophyta</taxon>
        <taxon>Embryophyta</taxon>
        <taxon>Tracheophyta</taxon>
        <taxon>Spermatophyta</taxon>
        <taxon>Magnoliopsida</taxon>
        <taxon>eudicotyledons</taxon>
        <taxon>Gunneridae</taxon>
        <taxon>Pentapetalae</taxon>
        <taxon>rosids</taxon>
        <taxon>malvids</taxon>
        <taxon>Malvales</taxon>
        <taxon>Malvaceae</taxon>
        <taxon>Malvoideae</taxon>
        <taxon>Gossypium</taxon>
    </lineage>
</organism>
<feature type="region of interest" description="Disordered" evidence="15">
    <location>
        <begin position="991"/>
        <end position="1030"/>
    </location>
</feature>
<dbReference type="Gene3D" id="3.30.1370.10">
    <property type="entry name" value="K Homology domain, type 1"/>
    <property type="match status" value="3"/>
</dbReference>
<evidence type="ECO:0000256" key="10">
    <source>
        <dbReference type="ARBA" id="ARBA00023163"/>
    </source>
</evidence>
<evidence type="ECO:0000256" key="2">
    <source>
        <dbReference type="ARBA" id="ARBA00004123"/>
    </source>
</evidence>
<evidence type="ECO:0000256" key="8">
    <source>
        <dbReference type="ARBA" id="ARBA00023125"/>
    </source>
</evidence>
<keyword evidence="9" id="KW-0010">Activator</keyword>
<name>A0A0B0NPN2_GOSAR</name>
<dbReference type="GO" id="GO:0008270">
    <property type="term" value="F:zinc ion binding"/>
    <property type="evidence" value="ECO:0007669"/>
    <property type="project" value="UniProtKB-KW"/>
</dbReference>
<evidence type="ECO:0000256" key="11">
    <source>
        <dbReference type="ARBA" id="ARBA00023242"/>
    </source>
</evidence>
<dbReference type="InterPro" id="IPR004088">
    <property type="entry name" value="KH_dom_type_1"/>
</dbReference>
<keyword evidence="20" id="KW-1185">Reference proteome</keyword>
<comment type="function">
    <text evidence="1">Transcriptional activator that specifically binds 5'-GATA-3' or 5'-GAT-3' motifs within gene promoters.</text>
</comment>
<dbReference type="SUPFAM" id="SSF57716">
    <property type="entry name" value="Glucocorticoid receptor-like (DNA-binding domain)"/>
    <property type="match status" value="1"/>
</dbReference>
<feature type="domain" description="Tify" evidence="18">
    <location>
        <begin position="800"/>
        <end position="835"/>
    </location>
</feature>
<evidence type="ECO:0000256" key="1">
    <source>
        <dbReference type="ARBA" id="ARBA00002206"/>
    </source>
</evidence>
<dbReference type="PANTHER" id="PTHR46125">
    <property type="entry name" value="GATA TRANSCRIPTION FACTOR 28"/>
    <property type="match status" value="1"/>
</dbReference>
<dbReference type="PROSITE" id="PS50114">
    <property type="entry name" value="GATA_ZN_FINGER_2"/>
    <property type="match status" value="1"/>
</dbReference>
<dbReference type="GO" id="GO:0043565">
    <property type="term" value="F:sequence-specific DNA binding"/>
    <property type="evidence" value="ECO:0007669"/>
    <property type="project" value="InterPro"/>
</dbReference>
<evidence type="ECO:0000259" key="18">
    <source>
        <dbReference type="PROSITE" id="PS51320"/>
    </source>
</evidence>
<evidence type="ECO:0000256" key="15">
    <source>
        <dbReference type="SAM" id="MobiDB-lite"/>
    </source>
</evidence>
<keyword evidence="4" id="KW-0479">Metal-binding</keyword>
<dbReference type="InterPro" id="IPR000679">
    <property type="entry name" value="Znf_GATA"/>
</dbReference>
<accession>A0A0B0NPN2</accession>
<dbReference type="InterPro" id="IPR045280">
    <property type="entry name" value="TIFY-like"/>
</dbReference>
<gene>
    <name evidence="19" type="ORF">F383_17522</name>
</gene>
<dbReference type="AlphaFoldDB" id="A0A0B0NPN2"/>
<dbReference type="SMART" id="SM00979">
    <property type="entry name" value="TIFY"/>
    <property type="match status" value="1"/>
</dbReference>
<evidence type="ECO:0000256" key="13">
    <source>
        <dbReference type="PROSITE-ProRule" id="PRU00117"/>
    </source>
</evidence>
<dbReference type="PROSITE" id="PS51017">
    <property type="entry name" value="CCT"/>
    <property type="match status" value="1"/>
</dbReference>
<evidence type="ECO:0000256" key="9">
    <source>
        <dbReference type="ARBA" id="ARBA00023159"/>
    </source>
</evidence>
<evidence type="ECO:0000256" key="7">
    <source>
        <dbReference type="ARBA" id="ARBA00023015"/>
    </source>
</evidence>
<evidence type="ECO:0000256" key="3">
    <source>
        <dbReference type="ARBA" id="ARBA00007722"/>
    </source>
</evidence>
<dbReference type="Gene3D" id="3.30.310.210">
    <property type="match status" value="1"/>
</dbReference>
<evidence type="ECO:0000256" key="4">
    <source>
        <dbReference type="ARBA" id="ARBA00022723"/>
    </source>
</evidence>
<dbReference type="Pfam" id="PF06203">
    <property type="entry name" value="CCT"/>
    <property type="match status" value="1"/>
</dbReference>
<dbReference type="CDD" id="cd22460">
    <property type="entry name" value="KH-I_PEPPER_rpt2_like"/>
    <property type="match status" value="1"/>
</dbReference>
<keyword evidence="13" id="KW-0694">RNA-binding</keyword>
<dbReference type="GO" id="GO:0006355">
    <property type="term" value="P:regulation of DNA-templated transcription"/>
    <property type="evidence" value="ECO:0007669"/>
    <property type="project" value="InterPro"/>
</dbReference>
<evidence type="ECO:0000256" key="14">
    <source>
        <dbReference type="PROSITE-ProRule" id="PRU00357"/>
    </source>
</evidence>
<dbReference type="CDD" id="cd22459">
    <property type="entry name" value="KH-I_PEPPER_rpt1_like"/>
    <property type="match status" value="2"/>
</dbReference>
<feature type="region of interest" description="Disordered" evidence="15">
    <location>
        <begin position="737"/>
        <end position="764"/>
    </location>
</feature>
<evidence type="ECO:0000259" key="16">
    <source>
        <dbReference type="PROSITE" id="PS50114"/>
    </source>
</evidence>
<dbReference type="PROSITE" id="PS00344">
    <property type="entry name" value="GATA_ZN_FINGER_1"/>
    <property type="match status" value="1"/>
</dbReference>
<evidence type="ECO:0000256" key="5">
    <source>
        <dbReference type="ARBA" id="ARBA00022771"/>
    </source>
</evidence>
<proteinExistence type="inferred from homology"/>
<dbReference type="Pfam" id="PF00320">
    <property type="entry name" value="GATA"/>
    <property type="match status" value="1"/>
</dbReference>
<dbReference type="SMART" id="SM00401">
    <property type="entry name" value="ZnF_GATA"/>
    <property type="match status" value="1"/>
</dbReference>
<dbReference type="CDD" id="cd00202">
    <property type="entry name" value="ZnF_GATA"/>
    <property type="match status" value="1"/>
</dbReference>
<dbReference type="Proteomes" id="UP000032142">
    <property type="component" value="Unassembled WGS sequence"/>
</dbReference>
<comment type="subcellular location">
    <subcellularLocation>
        <location evidence="2 14">Nucleus</location>
    </subcellularLocation>
</comment>
<dbReference type="Pfam" id="PF06200">
    <property type="entry name" value="tify"/>
    <property type="match status" value="1"/>
</dbReference>
<keyword evidence="6" id="KW-0862">Zinc</keyword>
<comment type="similarity">
    <text evidence="3">Belongs to the type IV zinc-finger family. Class C subfamily.</text>
</comment>
<keyword evidence="5 12" id="KW-0863">Zinc-finger</keyword>
<feature type="domain" description="GATA-type" evidence="16">
    <location>
        <begin position="934"/>
        <end position="991"/>
    </location>
</feature>
<dbReference type="EMBL" id="KN401951">
    <property type="protein sequence ID" value="KHG14617.1"/>
    <property type="molecule type" value="Genomic_DNA"/>
</dbReference>
<sequence length="1030" mass="110303">MGSTFFSIPIKRTMPDPTHSANGPSKRSKPPSTTLYIPPGQVAFRLLCHVSRVGGIIGKSGSVIKQLQQATGTKIRIEDAPAECPDRVITIIGPNAVNTKVVLDLGGDGEGGSRVEEIDVSKAQEALVKVFERILEVAAESNGAALGMVSCRLLAEVKQAGGVIGKGGKVVEKIREETGTKIRILTDNLPACASLKEEIVEIEGAVLAVKKALVAVSHRLQDCPSVNKTRAIENRSIEPILTETLHRPIDLLPQENLRRAIEVYPQETSHKHLEVVPQDPFRRPIDVIPQEQFHRHIEAGSHEALPDLHVDHLSQRSSMVPSIPSDSTSYATRIHPLSLKPEKAPPLDTRTFQQEVVFKILCFSDRVGCVIGKGGATIKALQSDTGATVTIGAAITDCDERLVTVTASENPESQYSAAQKAVVLVFVKVFEASIEKGLDSGGGKGSNVTARLVVPSTQVGCLLGKGGAVISEMRKATSTSIRILGKDQVPKCVSENDQVVQISGAYSNVKDAIYRVTGTLRDNHFSTSMRTVGAKSSSSVLTETSPYERFLDNSPLELQASSGVSHSLGWHTSLAMSNTDSFGLSYSLDRPRSPGLWTSEMATGLNPRSIIDSGRGLTSFRGGLELGSGNKSAVVTNTTVEIRVPENVIDSVYGENGRNLARLREISGAKVIVHEPQIGTSDRIVVISGTPDQTQAAQSLLQAFILTVKICGYFDAKGMANSNLHSISLYGSGAMNMQRNPEEEEEEDVPGGGGEESVDNPQIGYQESDGRAVTVMNNGMEEASHANLYGQGSDLTAVQGNSSADQLTLSFQGEVYVFDSVSPDKVQAVLLLLGGYEIPSGIPALAATPIAQRGMGDFPGRSIQPHRAASLNRFREKRKERCFDKKIRYTVRKEVALRMQRKKGQFTSAKAISDEVASASSGWSGTPGFGQDESMQETLCSHCGISSKKTPMMRRGPAGPRTLCNACGLKWANKGVLRDLSKVSMVAIQDPTAKTTEQSDAEANESEAVTGTAVVVSSSNRDNSGVTSER</sequence>
<feature type="compositionally biased region" description="Polar residues" evidence="15">
    <location>
        <begin position="19"/>
        <end position="32"/>
    </location>
</feature>
<dbReference type="InterPro" id="IPR010399">
    <property type="entry name" value="Tify_dom"/>
</dbReference>
<protein>
    <submittedName>
        <fullName evidence="19">GATA transcription factor 28</fullName>
    </submittedName>
</protein>
<dbReference type="SUPFAM" id="SSF54791">
    <property type="entry name" value="Eukaryotic type KH-domain (KH-domain type I)"/>
    <property type="match status" value="5"/>
</dbReference>
<dbReference type="InterPro" id="IPR010402">
    <property type="entry name" value="CCT_domain"/>
</dbReference>
<dbReference type="InterPro" id="IPR013088">
    <property type="entry name" value="Znf_NHR/GATA"/>
</dbReference>
<dbReference type="InterPro" id="IPR036612">
    <property type="entry name" value="KH_dom_type_1_sf"/>
</dbReference>
<dbReference type="InterPro" id="IPR004087">
    <property type="entry name" value="KH_dom"/>
</dbReference>
<evidence type="ECO:0000313" key="19">
    <source>
        <dbReference type="EMBL" id="KHG14617.1"/>
    </source>
</evidence>